<proteinExistence type="predicted"/>
<dbReference type="Proteomes" id="UP000824533">
    <property type="component" value="Linkage Group LG01"/>
</dbReference>
<evidence type="ECO:0000313" key="2">
    <source>
        <dbReference type="Proteomes" id="UP000824533"/>
    </source>
</evidence>
<reference evidence="1 2" key="1">
    <citation type="journal article" date="2021" name="Front. Genet.">
        <title>Chromosome-Level Genome Assembly Reveals Significant Gene Expansion in the Toll and IMD Signaling Pathways of Dendrolimus kikuchii.</title>
        <authorList>
            <person name="Zhou J."/>
            <person name="Wu P."/>
            <person name="Xiong Z."/>
            <person name="Liu N."/>
            <person name="Zhao N."/>
            <person name="Ji M."/>
            <person name="Qiu Y."/>
            <person name="Yang B."/>
        </authorList>
    </citation>
    <scope>NUCLEOTIDE SEQUENCE [LARGE SCALE GENOMIC DNA]</scope>
    <source>
        <strain evidence="1">Ann1</strain>
    </source>
</reference>
<protein>
    <submittedName>
        <fullName evidence="1">Uncharacterized protein</fullName>
    </submittedName>
</protein>
<sequence length="289" mass="32470">MHDTIRNQLAQDGYVILEDFLRPAECEELLAAGLELTKNVPESEKATFSSTEQSDGRLNFQHFLKSNDKISYFYEEGALGPGGELKVDASVSLNKVGHALHLLHPIFRCYTYSDRVKTVCRELGLKEPAVVQSMYIYKNPGIGAEVSAHQDATYLHTEPIPPTGFWIALEDATVANGCLWIATGSHKSGVHRKWYRNPDKDSKDIMIYDKPAAFYPQSSFTPIPVSKGTCILLHGNVVHKSAPNRSDKSRHAYTFHIIEKHQNNYLEDNWLLEGDNAPFVNVYTTAQMV</sequence>
<accession>A0ACC1DI80</accession>
<name>A0ACC1DI80_9NEOP</name>
<keyword evidence="2" id="KW-1185">Reference proteome</keyword>
<comment type="caution">
    <text evidence="1">The sequence shown here is derived from an EMBL/GenBank/DDBJ whole genome shotgun (WGS) entry which is preliminary data.</text>
</comment>
<dbReference type="EMBL" id="CM034387">
    <property type="protein sequence ID" value="KAJ0183678.1"/>
    <property type="molecule type" value="Genomic_DNA"/>
</dbReference>
<gene>
    <name evidence="1" type="ORF">K1T71_000101</name>
</gene>
<evidence type="ECO:0000313" key="1">
    <source>
        <dbReference type="EMBL" id="KAJ0183678.1"/>
    </source>
</evidence>
<organism evidence="1 2">
    <name type="scientific">Dendrolimus kikuchii</name>
    <dbReference type="NCBI Taxonomy" id="765133"/>
    <lineage>
        <taxon>Eukaryota</taxon>
        <taxon>Metazoa</taxon>
        <taxon>Ecdysozoa</taxon>
        <taxon>Arthropoda</taxon>
        <taxon>Hexapoda</taxon>
        <taxon>Insecta</taxon>
        <taxon>Pterygota</taxon>
        <taxon>Neoptera</taxon>
        <taxon>Endopterygota</taxon>
        <taxon>Lepidoptera</taxon>
        <taxon>Glossata</taxon>
        <taxon>Ditrysia</taxon>
        <taxon>Bombycoidea</taxon>
        <taxon>Lasiocampidae</taxon>
        <taxon>Dendrolimus</taxon>
    </lineage>
</organism>